<sequence>MPRKPNMAPTKMSMMEGNKTDIHQLSGENSQGPSTAMQTEIVTPKIKPVLQLVAKRRNNRVKFGKLMFSDVLAKALCAAAIQRSLNFVLQVHFPWHIKIDGMEEKSLENITIP</sequence>
<organism evidence="1 2">
    <name type="scientific">Macrosiphum euphorbiae</name>
    <name type="common">potato aphid</name>
    <dbReference type="NCBI Taxonomy" id="13131"/>
    <lineage>
        <taxon>Eukaryota</taxon>
        <taxon>Metazoa</taxon>
        <taxon>Ecdysozoa</taxon>
        <taxon>Arthropoda</taxon>
        <taxon>Hexapoda</taxon>
        <taxon>Insecta</taxon>
        <taxon>Pterygota</taxon>
        <taxon>Neoptera</taxon>
        <taxon>Paraneoptera</taxon>
        <taxon>Hemiptera</taxon>
        <taxon>Sternorrhyncha</taxon>
        <taxon>Aphidomorpha</taxon>
        <taxon>Aphidoidea</taxon>
        <taxon>Aphididae</taxon>
        <taxon>Macrosiphini</taxon>
        <taxon>Macrosiphum</taxon>
    </lineage>
</organism>
<proteinExistence type="predicted"/>
<keyword evidence="2" id="KW-1185">Reference proteome</keyword>
<evidence type="ECO:0000313" key="2">
    <source>
        <dbReference type="Proteomes" id="UP001160148"/>
    </source>
</evidence>
<accession>A0AAV0VMY2</accession>
<dbReference type="Proteomes" id="UP001160148">
    <property type="component" value="Unassembled WGS sequence"/>
</dbReference>
<dbReference type="EMBL" id="CARXXK010000001">
    <property type="protein sequence ID" value="CAI6344171.1"/>
    <property type="molecule type" value="Genomic_DNA"/>
</dbReference>
<comment type="caution">
    <text evidence="1">The sequence shown here is derived from an EMBL/GenBank/DDBJ whole genome shotgun (WGS) entry which is preliminary data.</text>
</comment>
<gene>
    <name evidence="1" type="ORF">MEUPH1_LOCUS1343</name>
</gene>
<dbReference type="AlphaFoldDB" id="A0AAV0VMY2"/>
<reference evidence="1 2" key="1">
    <citation type="submission" date="2023-01" db="EMBL/GenBank/DDBJ databases">
        <authorList>
            <person name="Whitehead M."/>
        </authorList>
    </citation>
    <scope>NUCLEOTIDE SEQUENCE [LARGE SCALE GENOMIC DNA]</scope>
</reference>
<evidence type="ECO:0000313" key="1">
    <source>
        <dbReference type="EMBL" id="CAI6344171.1"/>
    </source>
</evidence>
<name>A0AAV0VMY2_9HEMI</name>
<protein>
    <submittedName>
        <fullName evidence="1">Uncharacterized protein</fullName>
    </submittedName>
</protein>